<proteinExistence type="inferred from homology"/>
<evidence type="ECO:0000256" key="1">
    <source>
        <dbReference type="ARBA" id="ARBA00023002"/>
    </source>
</evidence>
<dbReference type="PROSITE" id="PS00687">
    <property type="entry name" value="ALDEHYDE_DEHYDR_GLU"/>
    <property type="match status" value="1"/>
</dbReference>
<dbReference type="Pfam" id="PF00171">
    <property type="entry name" value="Aldedh"/>
    <property type="match status" value="1"/>
</dbReference>
<dbReference type="NCBIfam" id="NF006916">
    <property type="entry name" value="PRK09407.1"/>
    <property type="match status" value="1"/>
</dbReference>
<comment type="caution">
    <text evidence="5">The sequence shown here is derived from an EMBL/GenBank/DDBJ whole genome shotgun (WGS) entry which is preliminary data.</text>
</comment>
<dbReference type="Gene3D" id="3.40.605.10">
    <property type="entry name" value="Aldehyde Dehydrogenase, Chain A, domain 1"/>
    <property type="match status" value="1"/>
</dbReference>
<dbReference type="SUPFAM" id="SSF53720">
    <property type="entry name" value="ALDH-like"/>
    <property type="match status" value="1"/>
</dbReference>
<evidence type="ECO:0000259" key="4">
    <source>
        <dbReference type="Pfam" id="PF00171"/>
    </source>
</evidence>
<reference evidence="6" key="1">
    <citation type="journal article" date="2019" name="Int. J. Syst. Evol. Microbiol.">
        <title>The Global Catalogue of Microorganisms (GCM) 10K type strain sequencing project: providing services to taxonomists for standard genome sequencing and annotation.</title>
        <authorList>
            <consortium name="The Broad Institute Genomics Platform"/>
            <consortium name="The Broad Institute Genome Sequencing Center for Infectious Disease"/>
            <person name="Wu L."/>
            <person name="Ma J."/>
        </authorList>
    </citation>
    <scope>NUCLEOTIDE SEQUENCE [LARGE SCALE GENOMIC DNA]</scope>
    <source>
        <strain evidence="6">CGMCC 4.7371</strain>
    </source>
</reference>
<evidence type="ECO:0000256" key="2">
    <source>
        <dbReference type="PROSITE-ProRule" id="PRU10007"/>
    </source>
</evidence>
<sequence length="529" mass="56182">MTSMTSTASTYRPAWLTPDREADLLRWVVRAPDGDGPALTPVAPYDLQPTVTLPTSTADDVENAVGRGRAVQPGWHQTPVRQRANVMLAFHDLLVDRQDEVLDLIQWETGKGRLHAWQEIAQVATIARHYGRKAKAYLADNPVRGMVPVLTKVKEVRVPKGVVGIISPWNYPLYLGVGDVIPALLAGNAVVSKADSQTPLTLLWTRALLAEAGLPADLWQVVAGAGSVVGNALIEGVDYICFTGSTATGRRVGEQAGRRLIGASLELGGKNPLIVREDADITKAAAGTVMAAFANTGQMCIAIERVYVHDAVYDAFRDAVVAATQAQSIGQAYDFSVDLGSLTSQAQLDAVSAHVEDARSKGATVLAGGRARPDLGPLCYEPTVLEGVTEEMEVCDEETFGPVIALYRFGSDAEAVALANRGSYGLSASIWSKDTGRAESLAQRIRAGAVSINDGAAAAAGSVEAGMGGMGDSGLGRRHGAEGIRKYTESQTIATQRLIALGVPERKTAEQFVTLTNQQLKLFKKLGLR</sequence>
<dbReference type="InterPro" id="IPR029510">
    <property type="entry name" value="Ald_DH_CS_GLU"/>
</dbReference>
<evidence type="ECO:0000313" key="6">
    <source>
        <dbReference type="Proteomes" id="UP000655410"/>
    </source>
</evidence>
<dbReference type="InterPro" id="IPR016162">
    <property type="entry name" value="Ald_DH_N"/>
</dbReference>
<gene>
    <name evidence="5" type="primary">gabD2</name>
    <name evidence="5" type="ORF">GCM10011584_33670</name>
</gene>
<evidence type="ECO:0000313" key="5">
    <source>
        <dbReference type="EMBL" id="GGO93903.1"/>
    </source>
</evidence>
<keyword evidence="1 3" id="KW-0560">Oxidoreductase</keyword>
<dbReference type="Gene3D" id="3.40.309.10">
    <property type="entry name" value="Aldehyde Dehydrogenase, Chain A, domain 2"/>
    <property type="match status" value="1"/>
</dbReference>
<name>A0ABQ2NF47_9ACTN</name>
<dbReference type="EMBL" id="BMNI01000015">
    <property type="protein sequence ID" value="GGO93903.1"/>
    <property type="molecule type" value="Genomic_DNA"/>
</dbReference>
<dbReference type="InterPro" id="IPR016161">
    <property type="entry name" value="Ald_DH/histidinol_DH"/>
</dbReference>
<dbReference type="PANTHER" id="PTHR11699">
    <property type="entry name" value="ALDEHYDE DEHYDROGENASE-RELATED"/>
    <property type="match status" value="1"/>
</dbReference>
<comment type="similarity">
    <text evidence="3">Belongs to the aldehyde dehydrogenase family.</text>
</comment>
<protein>
    <submittedName>
        <fullName evidence="5">Succinic semialdehyde dehydrogenase</fullName>
    </submittedName>
</protein>
<dbReference type="InterPro" id="IPR016163">
    <property type="entry name" value="Ald_DH_C"/>
</dbReference>
<evidence type="ECO:0000256" key="3">
    <source>
        <dbReference type="RuleBase" id="RU003345"/>
    </source>
</evidence>
<accession>A0ABQ2NF47</accession>
<keyword evidence="6" id="KW-1185">Reference proteome</keyword>
<dbReference type="Proteomes" id="UP000655410">
    <property type="component" value="Unassembled WGS sequence"/>
</dbReference>
<dbReference type="InterPro" id="IPR016160">
    <property type="entry name" value="Ald_DH_CS_CYS"/>
</dbReference>
<dbReference type="PROSITE" id="PS00070">
    <property type="entry name" value="ALDEHYDE_DEHYDR_CYS"/>
    <property type="match status" value="1"/>
</dbReference>
<feature type="active site" evidence="2">
    <location>
        <position position="266"/>
    </location>
</feature>
<organism evidence="5 6">
    <name type="scientific">Nocardioides phosphati</name>
    <dbReference type="NCBI Taxonomy" id="1867775"/>
    <lineage>
        <taxon>Bacteria</taxon>
        <taxon>Bacillati</taxon>
        <taxon>Actinomycetota</taxon>
        <taxon>Actinomycetes</taxon>
        <taxon>Propionibacteriales</taxon>
        <taxon>Nocardioidaceae</taxon>
        <taxon>Nocardioides</taxon>
    </lineage>
</organism>
<dbReference type="InterPro" id="IPR015590">
    <property type="entry name" value="Aldehyde_DH_dom"/>
</dbReference>
<feature type="domain" description="Aldehyde dehydrogenase" evidence="4">
    <location>
        <begin position="41"/>
        <end position="493"/>
    </location>
</feature>